<keyword evidence="1" id="KW-0560">Oxidoreductase</keyword>
<dbReference type="Gene3D" id="3.40.228.10">
    <property type="entry name" value="Dimethylsulfoxide Reductase, domain 2"/>
    <property type="match status" value="1"/>
</dbReference>
<dbReference type="EC" id="1.7.2.3" evidence="1"/>
<protein>
    <submittedName>
        <fullName evidence="1">Trimethylamine-N-oxide reductase 1</fullName>
        <ecNumber evidence="1">1.7.2.3</ecNumber>
    </submittedName>
</protein>
<accession>A0A379TX23</accession>
<evidence type="ECO:0000313" key="1">
    <source>
        <dbReference type="EMBL" id="SUG54884.1"/>
    </source>
</evidence>
<dbReference type="AlphaFoldDB" id="A0A379TX23"/>
<dbReference type="EMBL" id="UGXH01000003">
    <property type="protein sequence ID" value="SUG54884.1"/>
    <property type="molecule type" value="Genomic_DNA"/>
</dbReference>
<dbReference type="Proteomes" id="UP000254633">
    <property type="component" value="Unassembled WGS sequence"/>
</dbReference>
<reference evidence="1 2" key="1">
    <citation type="submission" date="2018-06" db="EMBL/GenBank/DDBJ databases">
        <authorList>
            <consortium name="Pathogen Informatics"/>
            <person name="Doyle S."/>
        </authorList>
    </citation>
    <scope>NUCLEOTIDE SEQUENCE [LARGE SCALE GENOMIC DNA]</scope>
    <source>
        <strain evidence="1 2">NCTC10060</strain>
    </source>
</reference>
<gene>
    <name evidence="1" type="primary">torA2_2</name>
    <name evidence="1" type="ORF">NCTC10060_01997</name>
</gene>
<name>A0A379TX23_SALDZ</name>
<organism evidence="1 2">
    <name type="scientific">Salmonella diarizonae</name>
    <dbReference type="NCBI Taxonomy" id="59204"/>
    <lineage>
        <taxon>Bacteria</taxon>
        <taxon>Pseudomonadati</taxon>
        <taxon>Pseudomonadota</taxon>
        <taxon>Gammaproteobacteria</taxon>
        <taxon>Enterobacterales</taxon>
        <taxon>Enterobacteriaceae</taxon>
        <taxon>Salmonella</taxon>
    </lineage>
</organism>
<sequence>MGGWCVQRMHHGEQYPWMLVVLASMVGQIGLPGGGVGFGWHYNGGGTVTSAGRCCPGLAVLLIRQRQNISRIFAARQNIFPLRELSIVCWRRVKNRL</sequence>
<proteinExistence type="predicted"/>
<dbReference type="SUPFAM" id="SSF53706">
    <property type="entry name" value="Formate dehydrogenase/DMSO reductase, domains 1-3"/>
    <property type="match status" value="1"/>
</dbReference>
<dbReference type="GO" id="GO:0050626">
    <property type="term" value="F:trimethylamine-N-oxide reductase (cytochrome c) activity"/>
    <property type="evidence" value="ECO:0007669"/>
    <property type="project" value="UniProtKB-EC"/>
</dbReference>
<evidence type="ECO:0000313" key="2">
    <source>
        <dbReference type="Proteomes" id="UP000254633"/>
    </source>
</evidence>